<accession>A0A369W6J6</accession>
<organism evidence="2 3">
    <name type="scientific">Pelagibacterium lacus</name>
    <dbReference type="NCBI Taxonomy" id="2282655"/>
    <lineage>
        <taxon>Bacteria</taxon>
        <taxon>Pseudomonadati</taxon>
        <taxon>Pseudomonadota</taxon>
        <taxon>Alphaproteobacteria</taxon>
        <taxon>Hyphomicrobiales</taxon>
        <taxon>Devosiaceae</taxon>
        <taxon>Pelagibacterium</taxon>
    </lineage>
</organism>
<gene>
    <name evidence="2" type="ORF">DVH29_02670</name>
</gene>
<dbReference type="PROSITE" id="PS51257">
    <property type="entry name" value="PROKAR_LIPOPROTEIN"/>
    <property type="match status" value="1"/>
</dbReference>
<evidence type="ECO:0000256" key="1">
    <source>
        <dbReference type="SAM" id="SignalP"/>
    </source>
</evidence>
<proteinExistence type="predicted"/>
<evidence type="ECO:0000313" key="3">
    <source>
        <dbReference type="Proteomes" id="UP000253759"/>
    </source>
</evidence>
<keyword evidence="1" id="KW-0732">Signal</keyword>
<feature type="chain" id="PRO_5017050387" evidence="1">
    <location>
        <begin position="16"/>
        <end position="125"/>
    </location>
</feature>
<evidence type="ECO:0000313" key="2">
    <source>
        <dbReference type="EMBL" id="RDE10306.1"/>
    </source>
</evidence>
<comment type="caution">
    <text evidence="2">The sequence shown here is derived from an EMBL/GenBank/DDBJ whole genome shotgun (WGS) entry which is preliminary data.</text>
</comment>
<dbReference type="EMBL" id="QQNH01000002">
    <property type="protein sequence ID" value="RDE10306.1"/>
    <property type="molecule type" value="Genomic_DNA"/>
</dbReference>
<reference evidence="3" key="1">
    <citation type="submission" date="2018-07" db="EMBL/GenBank/DDBJ databases">
        <authorList>
            <person name="Liu B.-T."/>
            <person name="Du Z."/>
        </authorList>
    </citation>
    <scope>NUCLEOTIDE SEQUENCE [LARGE SCALE GENOMIC DNA]</scope>
    <source>
        <strain evidence="3">XYN52</strain>
    </source>
</reference>
<dbReference type="AlphaFoldDB" id="A0A369W6J6"/>
<protein>
    <submittedName>
        <fullName evidence="2">Uncharacterized protein</fullName>
    </submittedName>
</protein>
<keyword evidence="3" id="KW-1185">Reference proteome</keyword>
<name>A0A369W6J6_9HYPH</name>
<feature type="signal peptide" evidence="1">
    <location>
        <begin position="1"/>
        <end position="15"/>
    </location>
</feature>
<dbReference type="RefSeq" id="WP_114644602.1">
    <property type="nucleotide sequence ID" value="NZ_QQNH01000002.1"/>
</dbReference>
<sequence>MPRLLSALLALPLLAACGDTAPQSDASQPADAFYVGVWAADPAWCTDQSEGFPITIEADRFLGRENTCDMSAITTTPEDGWTAALSCIAEGTTIEEPVVFSPAGDQLAIIWPDRGPDATLFSRCE</sequence>
<dbReference type="Proteomes" id="UP000253759">
    <property type="component" value="Unassembled WGS sequence"/>
</dbReference>
<dbReference type="OrthoDB" id="6164713at2"/>